<dbReference type="PANTHER" id="PTHR43384">
    <property type="entry name" value="SEPTUM SITE-DETERMINING PROTEIN MIND HOMOLOG, CHLOROPLASTIC-RELATED"/>
    <property type="match status" value="1"/>
</dbReference>
<keyword evidence="5" id="KW-1185">Reference proteome</keyword>
<keyword evidence="1" id="KW-0547">Nucleotide-binding</keyword>
<dbReference type="InterPro" id="IPR050625">
    <property type="entry name" value="ParA/MinD_ATPase"/>
</dbReference>
<dbReference type="GO" id="GO:0009898">
    <property type="term" value="C:cytoplasmic side of plasma membrane"/>
    <property type="evidence" value="ECO:0007669"/>
    <property type="project" value="TreeGrafter"/>
</dbReference>
<dbReference type="GO" id="GO:0016887">
    <property type="term" value="F:ATP hydrolysis activity"/>
    <property type="evidence" value="ECO:0007669"/>
    <property type="project" value="TreeGrafter"/>
</dbReference>
<dbReference type="AlphaFoldDB" id="A0A238ZG34"/>
<dbReference type="Gene3D" id="3.40.50.300">
    <property type="entry name" value="P-loop containing nucleotide triphosphate hydrolases"/>
    <property type="match status" value="1"/>
</dbReference>
<dbReference type="GO" id="GO:0005524">
    <property type="term" value="F:ATP binding"/>
    <property type="evidence" value="ECO:0007669"/>
    <property type="project" value="UniProtKB-KW"/>
</dbReference>
<accession>A0A238ZG34</accession>
<evidence type="ECO:0000313" key="4">
    <source>
        <dbReference type="EMBL" id="SNR81663.1"/>
    </source>
</evidence>
<protein>
    <submittedName>
        <fullName evidence="4">CobQ/CobB/MinD/ParA nucleotide binding domain-containing protein</fullName>
    </submittedName>
</protein>
<dbReference type="GO" id="GO:0005829">
    <property type="term" value="C:cytosol"/>
    <property type="evidence" value="ECO:0007669"/>
    <property type="project" value="TreeGrafter"/>
</dbReference>
<keyword evidence="2" id="KW-0067">ATP-binding</keyword>
<dbReference type="Proteomes" id="UP000198403">
    <property type="component" value="Unassembled WGS sequence"/>
</dbReference>
<feature type="domain" description="CobQ/CobB/MinD/ParA nucleotide binding" evidence="3">
    <location>
        <begin position="4"/>
        <end position="44"/>
    </location>
</feature>
<name>A0A238ZG34_9ACTN</name>
<dbReference type="InterPro" id="IPR027417">
    <property type="entry name" value="P-loop_NTPase"/>
</dbReference>
<dbReference type="GO" id="GO:0051782">
    <property type="term" value="P:negative regulation of cell division"/>
    <property type="evidence" value="ECO:0007669"/>
    <property type="project" value="TreeGrafter"/>
</dbReference>
<dbReference type="Pfam" id="PF01656">
    <property type="entry name" value="CbiA"/>
    <property type="match status" value="1"/>
</dbReference>
<reference evidence="4 5" key="1">
    <citation type="submission" date="2017-06" db="EMBL/GenBank/DDBJ databases">
        <authorList>
            <person name="Kim H.J."/>
            <person name="Triplett B.A."/>
        </authorList>
    </citation>
    <scope>NUCLEOTIDE SEQUENCE [LARGE SCALE GENOMIC DNA]</scope>
    <source>
        <strain evidence="4 5">DSM 44272</strain>
    </source>
</reference>
<organism evidence="4 5">
    <name type="scientific">Blastococcus mobilis</name>
    <dbReference type="NCBI Taxonomy" id="1938746"/>
    <lineage>
        <taxon>Bacteria</taxon>
        <taxon>Bacillati</taxon>
        <taxon>Actinomycetota</taxon>
        <taxon>Actinomycetes</taxon>
        <taxon>Geodermatophilales</taxon>
        <taxon>Geodermatophilaceae</taxon>
        <taxon>Blastococcus</taxon>
    </lineage>
</organism>
<proteinExistence type="predicted"/>
<dbReference type="PANTHER" id="PTHR43384:SF6">
    <property type="entry name" value="SEPTUM SITE-DETERMINING PROTEIN MIND HOMOLOG, CHLOROPLASTIC"/>
    <property type="match status" value="1"/>
</dbReference>
<gene>
    <name evidence="4" type="ORF">SAMN06272737_12810</name>
</gene>
<evidence type="ECO:0000259" key="3">
    <source>
        <dbReference type="Pfam" id="PF01656"/>
    </source>
</evidence>
<evidence type="ECO:0000256" key="2">
    <source>
        <dbReference type="ARBA" id="ARBA00022840"/>
    </source>
</evidence>
<sequence>MKIAVVGKGGSGKTTTSAVLARTFARHGHETLALDCDTNPNLGISLGLGEEATERLVTVRDAVDAGEEDHAVSPDDLVERFGAPAPDGVRLAVVSAIQNPEPGCP</sequence>
<evidence type="ECO:0000256" key="1">
    <source>
        <dbReference type="ARBA" id="ARBA00022741"/>
    </source>
</evidence>
<dbReference type="EMBL" id="FZNO01000028">
    <property type="protein sequence ID" value="SNR81663.1"/>
    <property type="molecule type" value="Genomic_DNA"/>
</dbReference>
<dbReference type="InterPro" id="IPR002586">
    <property type="entry name" value="CobQ/CobB/MinD/ParA_Nub-bd_dom"/>
</dbReference>
<dbReference type="OrthoDB" id="5192271at2"/>
<dbReference type="SUPFAM" id="SSF52540">
    <property type="entry name" value="P-loop containing nucleoside triphosphate hydrolases"/>
    <property type="match status" value="1"/>
</dbReference>
<evidence type="ECO:0000313" key="5">
    <source>
        <dbReference type="Proteomes" id="UP000198403"/>
    </source>
</evidence>
<dbReference type="RefSeq" id="WP_089338343.1">
    <property type="nucleotide sequence ID" value="NZ_FZNO01000028.1"/>
</dbReference>